<dbReference type="PANTHER" id="PTHR13947">
    <property type="entry name" value="GNAT FAMILY N-ACETYLTRANSFERASE"/>
    <property type="match status" value="1"/>
</dbReference>
<organism evidence="3 4">
    <name type="scientific">Ideonella margarita</name>
    <dbReference type="NCBI Taxonomy" id="2984191"/>
    <lineage>
        <taxon>Bacteria</taxon>
        <taxon>Pseudomonadati</taxon>
        <taxon>Pseudomonadota</taxon>
        <taxon>Betaproteobacteria</taxon>
        <taxon>Burkholderiales</taxon>
        <taxon>Sphaerotilaceae</taxon>
        <taxon>Ideonella</taxon>
    </lineage>
</organism>
<comment type="caution">
    <text evidence="3">The sequence shown here is derived from an EMBL/GenBank/DDBJ whole genome shotgun (WGS) entry which is preliminary data.</text>
</comment>
<name>A0ABU9C9C2_9BURK</name>
<dbReference type="SUPFAM" id="SSF55729">
    <property type="entry name" value="Acyl-CoA N-acyltransferases (Nat)"/>
    <property type="match status" value="1"/>
</dbReference>
<accession>A0ABU9C9C2</accession>
<dbReference type="InterPro" id="IPR000182">
    <property type="entry name" value="GNAT_dom"/>
</dbReference>
<dbReference type="EMBL" id="JBBUTI010000007">
    <property type="protein sequence ID" value="MEK8047002.1"/>
    <property type="molecule type" value="Genomic_DNA"/>
</dbReference>
<dbReference type="PANTHER" id="PTHR13947:SF37">
    <property type="entry name" value="LD18367P"/>
    <property type="match status" value="1"/>
</dbReference>
<feature type="domain" description="N-acetyltransferase" evidence="2">
    <location>
        <begin position="8"/>
        <end position="174"/>
    </location>
</feature>
<evidence type="ECO:0000256" key="1">
    <source>
        <dbReference type="ARBA" id="ARBA00022679"/>
    </source>
</evidence>
<evidence type="ECO:0000313" key="3">
    <source>
        <dbReference type="EMBL" id="MEK8047002.1"/>
    </source>
</evidence>
<protein>
    <submittedName>
        <fullName evidence="3">GNAT family N-acetyltransferase</fullName>
    </submittedName>
</protein>
<dbReference type="Gene3D" id="3.40.630.30">
    <property type="match status" value="1"/>
</dbReference>
<proteinExistence type="predicted"/>
<reference evidence="3 4" key="1">
    <citation type="submission" date="2024-04" db="EMBL/GenBank/DDBJ databases">
        <title>Novel species of the genus Ideonella isolated from streams.</title>
        <authorList>
            <person name="Lu H."/>
        </authorList>
    </citation>
    <scope>NUCLEOTIDE SEQUENCE [LARGE SCALE GENOMIC DNA]</scope>
    <source>
        <strain evidence="3 4">LYT19W</strain>
    </source>
</reference>
<sequence>MKRLPADFQIRRLTAADAEAFSVLRRKVTQANPVPMGLALDEELGRPIQGFRDQLSYPDPNAAFGAFIGGELIGSAAVAWPSKFPSSRHKTTLWGVFVAPECRGMGVGRKVVAQAVDHAFENGVRRINLQVYVPNAEAIALYLSMGFMEYGREPEAICLDGTFYDGVHMSLLRQ</sequence>
<gene>
    <name evidence="3" type="ORF">AACH00_11620</name>
</gene>
<evidence type="ECO:0000313" key="4">
    <source>
        <dbReference type="Proteomes" id="UP001379945"/>
    </source>
</evidence>
<evidence type="ECO:0000259" key="2">
    <source>
        <dbReference type="PROSITE" id="PS51186"/>
    </source>
</evidence>
<keyword evidence="4" id="KW-1185">Reference proteome</keyword>
<dbReference type="PROSITE" id="PS51186">
    <property type="entry name" value="GNAT"/>
    <property type="match status" value="1"/>
</dbReference>
<dbReference type="Pfam" id="PF00583">
    <property type="entry name" value="Acetyltransf_1"/>
    <property type="match status" value="1"/>
</dbReference>
<dbReference type="CDD" id="cd04301">
    <property type="entry name" value="NAT_SF"/>
    <property type="match status" value="1"/>
</dbReference>
<dbReference type="Proteomes" id="UP001379945">
    <property type="component" value="Unassembled WGS sequence"/>
</dbReference>
<keyword evidence="1" id="KW-0808">Transferase</keyword>
<dbReference type="RefSeq" id="WP_341399303.1">
    <property type="nucleotide sequence ID" value="NZ_JBBUTI010000007.1"/>
</dbReference>
<dbReference type="InterPro" id="IPR016181">
    <property type="entry name" value="Acyl_CoA_acyltransferase"/>
</dbReference>
<dbReference type="InterPro" id="IPR050769">
    <property type="entry name" value="NAT_camello-type"/>
</dbReference>